<dbReference type="InterPro" id="IPR055411">
    <property type="entry name" value="LRR_FXL15/At3g58940/PEG3-like"/>
</dbReference>
<evidence type="ECO:0000259" key="1">
    <source>
        <dbReference type="Pfam" id="PF24758"/>
    </source>
</evidence>
<keyword evidence="3" id="KW-1185">Reference proteome</keyword>
<dbReference type="SUPFAM" id="SSF52047">
    <property type="entry name" value="RNI-like"/>
    <property type="match status" value="1"/>
</dbReference>
<evidence type="ECO:0000313" key="3">
    <source>
        <dbReference type="Proteomes" id="UP001341840"/>
    </source>
</evidence>
<sequence length="252" mass="28631">MALYLWKDLQTFHFNQSSFTSVKTFLSLCMTRHGFRKFLLNCDIEEKEISTVKSWVETAVSSNLEELQLNISVKGKQNFVMPLTIFSCTALVTLSLNFFGNAITVLNRSFYHLPSLKNLSLLLESSKNLEALISGCPVLETLNLSINHVCPKFYPNRNPKNETIRVVSSSLKRLNINSYYRGAIIEKLEIDAVSLEYLCLSILGELDELSYRNLQKVETAYLELSNAYGGYSLMELLKEIRNACVLSLNLSE</sequence>
<dbReference type="Gene3D" id="3.80.10.10">
    <property type="entry name" value="Ribonuclease Inhibitor"/>
    <property type="match status" value="1"/>
</dbReference>
<organism evidence="2 3">
    <name type="scientific">Stylosanthes scabra</name>
    <dbReference type="NCBI Taxonomy" id="79078"/>
    <lineage>
        <taxon>Eukaryota</taxon>
        <taxon>Viridiplantae</taxon>
        <taxon>Streptophyta</taxon>
        <taxon>Embryophyta</taxon>
        <taxon>Tracheophyta</taxon>
        <taxon>Spermatophyta</taxon>
        <taxon>Magnoliopsida</taxon>
        <taxon>eudicotyledons</taxon>
        <taxon>Gunneridae</taxon>
        <taxon>Pentapetalae</taxon>
        <taxon>rosids</taxon>
        <taxon>fabids</taxon>
        <taxon>Fabales</taxon>
        <taxon>Fabaceae</taxon>
        <taxon>Papilionoideae</taxon>
        <taxon>50 kb inversion clade</taxon>
        <taxon>dalbergioids sensu lato</taxon>
        <taxon>Dalbergieae</taxon>
        <taxon>Pterocarpus clade</taxon>
        <taxon>Stylosanthes</taxon>
    </lineage>
</organism>
<dbReference type="Proteomes" id="UP001341840">
    <property type="component" value="Unassembled WGS sequence"/>
</dbReference>
<feature type="domain" description="F-box/LRR-repeat protein 15/At3g58940/PEG3-like LRR" evidence="1">
    <location>
        <begin position="52"/>
        <end position="200"/>
    </location>
</feature>
<dbReference type="Pfam" id="PF24758">
    <property type="entry name" value="LRR_At5g56370"/>
    <property type="match status" value="1"/>
</dbReference>
<protein>
    <recommendedName>
        <fullName evidence="1">F-box/LRR-repeat protein 15/At3g58940/PEG3-like LRR domain-containing protein</fullName>
    </recommendedName>
</protein>
<dbReference type="PANTHER" id="PTHR31900:SF32">
    <property type="entry name" value="F-BOX_RNI_FBD-LIKE DOMAIN PROTEIN"/>
    <property type="match status" value="1"/>
</dbReference>
<reference evidence="2 3" key="1">
    <citation type="journal article" date="2023" name="Plants (Basel)">
        <title>Bridging the Gap: Combining Genomics and Transcriptomics Approaches to Understand Stylosanthes scabra, an Orphan Legume from the Brazilian Caatinga.</title>
        <authorList>
            <person name="Ferreira-Neto J.R.C."/>
            <person name="da Silva M.D."/>
            <person name="Binneck E."/>
            <person name="de Melo N.F."/>
            <person name="da Silva R.H."/>
            <person name="de Melo A.L.T.M."/>
            <person name="Pandolfi V."/>
            <person name="Bustamante F.O."/>
            <person name="Brasileiro-Vidal A.C."/>
            <person name="Benko-Iseppon A.M."/>
        </authorList>
    </citation>
    <scope>NUCLEOTIDE SEQUENCE [LARGE SCALE GENOMIC DNA]</scope>
    <source>
        <tissue evidence="2">Leaves</tissue>
    </source>
</reference>
<dbReference type="PANTHER" id="PTHR31900">
    <property type="entry name" value="F-BOX/RNI SUPERFAMILY PROTEIN-RELATED"/>
    <property type="match status" value="1"/>
</dbReference>
<accession>A0ABU6VUP4</accession>
<dbReference type="EMBL" id="JASCZI010152416">
    <property type="protein sequence ID" value="MED6176105.1"/>
    <property type="molecule type" value="Genomic_DNA"/>
</dbReference>
<proteinExistence type="predicted"/>
<comment type="caution">
    <text evidence="2">The sequence shown here is derived from an EMBL/GenBank/DDBJ whole genome shotgun (WGS) entry which is preliminary data.</text>
</comment>
<dbReference type="InterPro" id="IPR050232">
    <property type="entry name" value="FBL13/AtMIF1-like"/>
</dbReference>
<gene>
    <name evidence="2" type="ORF">PIB30_084674</name>
</gene>
<dbReference type="InterPro" id="IPR032675">
    <property type="entry name" value="LRR_dom_sf"/>
</dbReference>
<evidence type="ECO:0000313" key="2">
    <source>
        <dbReference type="EMBL" id="MED6176105.1"/>
    </source>
</evidence>
<name>A0ABU6VUP4_9FABA</name>